<evidence type="ECO:0000313" key="14">
    <source>
        <dbReference type="EMBL" id="ARU63705.1"/>
    </source>
</evidence>
<evidence type="ECO:0000256" key="11">
    <source>
        <dbReference type="ARBA" id="ARBA00022726"/>
    </source>
</evidence>
<evidence type="ECO:0000256" key="8">
    <source>
        <dbReference type="ARBA" id="ARBA00022490"/>
    </source>
</evidence>
<gene>
    <name evidence="12" type="primary">apt</name>
    <name evidence="14" type="ORF">CBW65_23785</name>
</gene>
<dbReference type="EMBL" id="CP021434">
    <property type="protein sequence ID" value="ARU63705.1"/>
    <property type="molecule type" value="Genomic_DNA"/>
</dbReference>
<evidence type="ECO:0000256" key="6">
    <source>
        <dbReference type="ARBA" id="ARBA00011738"/>
    </source>
</evidence>
<dbReference type="GO" id="GO:0002055">
    <property type="term" value="F:adenine binding"/>
    <property type="evidence" value="ECO:0007669"/>
    <property type="project" value="TreeGrafter"/>
</dbReference>
<accession>A0A1Y0IW41</accession>
<dbReference type="Pfam" id="PF00156">
    <property type="entry name" value="Pribosyltran"/>
    <property type="match status" value="1"/>
</dbReference>
<dbReference type="Proteomes" id="UP000195437">
    <property type="component" value="Chromosome"/>
</dbReference>
<reference evidence="15" key="1">
    <citation type="submission" date="2017-05" db="EMBL/GenBank/DDBJ databases">
        <authorList>
            <person name="Sung H."/>
        </authorList>
    </citation>
    <scope>NUCLEOTIDE SEQUENCE [LARGE SCALE GENOMIC DNA]</scope>
    <source>
        <strain evidence="15">AR23208</strain>
    </source>
</reference>
<dbReference type="NCBIfam" id="NF002636">
    <property type="entry name" value="PRK02304.1-5"/>
    <property type="match status" value="1"/>
</dbReference>
<evidence type="ECO:0000256" key="10">
    <source>
        <dbReference type="ARBA" id="ARBA00022679"/>
    </source>
</evidence>
<dbReference type="GO" id="GO:0003999">
    <property type="term" value="F:adenine phosphoribosyltransferase activity"/>
    <property type="evidence" value="ECO:0007669"/>
    <property type="project" value="UniProtKB-UniRule"/>
</dbReference>
<dbReference type="NCBIfam" id="NF002634">
    <property type="entry name" value="PRK02304.1-3"/>
    <property type="match status" value="1"/>
</dbReference>
<comment type="pathway">
    <text evidence="4 12">Purine metabolism; AMP biosynthesis via salvage pathway; AMP from adenine: step 1/1.</text>
</comment>
<dbReference type="InterPro" id="IPR050054">
    <property type="entry name" value="UPRTase/APRTase"/>
</dbReference>
<dbReference type="InterPro" id="IPR005764">
    <property type="entry name" value="Ade_phspho_trans"/>
</dbReference>
<dbReference type="AlphaFoldDB" id="A0A1Y0IW41"/>
<dbReference type="RefSeq" id="WP_087459037.1">
    <property type="nucleotide sequence ID" value="NZ_CP021434.1"/>
</dbReference>
<dbReference type="PANTHER" id="PTHR32315:SF3">
    <property type="entry name" value="ADENINE PHOSPHORIBOSYLTRANSFERASE"/>
    <property type="match status" value="1"/>
</dbReference>
<keyword evidence="15" id="KW-1185">Reference proteome</keyword>
<protein>
    <recommendedName>
        <fullName evidence="7 12">Adenine phosphoribosyltransferase</fullName>
        <shortName evidence="12">APRT</shortName>
        <ecNumber evidence="7 12">2.4.2.7</ecNumber>
    </recommendedName>
</protein>
<dbReference type="PANTHER" id="PTHR32315">
    <property type="entry name" value="ADENINE PHOSPHORIBOSYLTRANSFERASE"/>
    <property type="match status" value="1"/>
</dbReference>
<evidence type="ECO:0000256" key="12">
    <source>
        <dbReference type="HAMAP-Rule" id="MF_00004"/>
    </source>
</evidence>
<dbReference type="NCBIfam" id="TIGR01090">
    <property type="entry name" value="apt"/>
    <property type="match status" value="1"/>
</dbReference>
<dbReference type="SUPFAM" id="SSF53271">
    <property type="entry name" value="PRTase-like"/>
    <property type="match status" value="1"/>
</dbReference>
<name>A0A1Y0IW41_9BACL</name>
<evidence type="ECO:0000256" key="3">
    <source>
        <dbReference type="ARBA" id="ARBA00004496"/>
    </source>
</evidence>
<sequence>MNFKDKIRVISDFPSPGIRFKDITTLLNDGEAFRAAIDQFSQFAAERNADIIAGPESRGFVLAAPMAYALSKGFVPIRKPGKLPHETISVDYSLEYGKDSLEIHKDAVQPGQRVIIADDLLATGGTIGATIQLVESLGAQVVGVCFLVELSYLNGREKLNGYDVFSLVQY</sequence>
<keyword evidence="8 12" id="KW-0963">Cytoplasm</keyword>
<dbReference type="GO" id="GO:0006168">
    <property type="term" value="P:adenine salvage"/>
    <property type="evidence" value="ECO:0007669"/>
    <property type="project" value="InterPro"/>
</dbReference>
<dbReference type="InterPro" id="IPR029057">
    <property type="entry name" value="PRTase-like"/>
</dbReference>
<dbReference type="HAMAP" id="MF_00004">
    <property type="entry name" value="Aden_phosphoribosyltr"/>
    <property type="match status" value="1"/>
</dbReference>
<dbReference type="OrthoDB" id="9803963at2"/>
<evidence type="ECO:0000256" key="2">
    <source>
        <dbReference type="ARBA" id="ARBA00003968"/>
    </source>
</evidence>
<keyword evidence="10 12" id="KW-0808">Transferase</keyword>
<comment type="subcellular location">
    <subcellularLocation>
        <location evidence="3 12">Cytoplasm</location>
    </subcellularLocation>
</comment>
<dbReference type="GO" id="GO:0016208">
    <property type="term" value="F:AMP binding"/>
    <property type="evidence" value="ECO:0007669"/>
    <property type="project" value="TreeGrafter"/>
</dbReference>
<dbReference type="Gene3D" id="3.40.50.2020">
    <property type="match status" value="1"/>
</dbReference>
<evidence type="ECO:0000256" key="7">
    <source>
        <dbReference type="ARBA" id="ARBA00011893"/>
    </source>
</evidence>
<dbReference type="KEGG" id="tum:CBW65_23785"/>
<evidence type="ECO:0000256" key="4">
    <source>
        <dbReference type="ARBA" id="ARBA00004659"/>
    </source>
</evidence>
<dbReference type="UniPathway" id="UPA00588">
    <property type="reaction ID" value="UER00646"/>
</dbReference>
<dbReference type="NCBIfam" id="NF002633">
    <property type="entry name" value="PRK02304.1-2"/>
    <property type="match status" value="1"/>
</dbReference>
<organism evidence="14 15">
    <name type="scientific">Tumebacillus avium</name>
    <dbReference type="NCBI Taxonomy" id="1903704"/>
    <lineage>
        <taxon>Bacteria</taxon>
        <taxon>Bacillati</taxon>
        <taxon>Bacillota</taxon>
        <taxon>Bacilli</taxon>
        <taxon>Bacillales</taxon>
        <taxon>Alicyclobacillaceae</taxon>
        <taxon>Tumebacillus</taxon>
    </lineage>
</organism>
<dbReference type="GO" id="GO:0005737">
    <property type="term" value="C:cytoplasm"/>
    <property type="evidence" value="ECO:0007669"/>
    <property type="project" value="UniProtKB-SubCell"/>
</dbReference>
<evidence type="ECO:0000256" key="5">
    <source>
        <dbReference type="ARBA" id="ARBA00008391"/>
    </source>
</evidence>
<dbReference type="GO" id="GO:0044209">
    <property type="term" value="P:AMP salvage"/>
    <property type="evidence" value="ECO:0007669"/>
    <property type="project" value="UniProtKB-UniRule"/>
</dbReference>
<evidence type="ECO:0000256" key="1">
    <source>
        <dbReference type="ARBA" id="ARBA00000868"/>
    </source>
</evidence>
<comment type="similarity">
    <text evidence="5 12">Belongs to the purine/pyrimidine phosphoribosyltransferase family.</text>
</comment>
<keyword evidence="9 12" id="KW-0328">Glycosyltransferase</keyword>
<dbReference type="CDD" id="cd06223">
    <property type="entry name" value="PRTases_typeI"/>
    <property type="match status" value="1"/>
</dbReference>
<comment type="function">
    <text evidence="2 12">Catalyzes a salvage reaction resulting in the formation of AMP, that is energically less costly than de novo synthesis.</text>
</comment>
<dbReference type="InterPro" id="IPR000836">
    <property type="entry name" value="PRTase_dom"/>
</dbReference>
<dbReference type="GO" id="GO:0006166">
    <property type="term" value="P:purine ribonucleoside salvage"/>
    <property type="evidence" value="ECO:0007669"/>
    <property type="project" value="UniProtKB-UniRule"/>
</dbReference>
<dbReference type="EC" id="2.4.2.7" evidence="7 12"/>
<dbReference type="FunFam" id="3.40.50.2020:FF:000004">
    <property type="entry name" value="Adenine phosphoribosyltransferase"/>
    <property type="match status" value="1"/>
</dbReference>
<feature type="domain" description="Phosphoribosyltransferase" evidence="13">
    <location>
        <begin position="34"/>
        <end position="149"/>
    </location>
</feature>
<proteinExistence type="inferred from homology"/>
<comment type="subunit">
    <text evidence="6 12">Homodimer.</text>
</comment>
<keyword evidence="11 12" id="KW-0660">Purine salvage</keyword>
<evidence type="ECO:0000256" key="9">
    <source>
        <dbReference type="ARBA" id="ARBA00022676"/>
    </source>
</evidence>
<evidence type="ECO:0000313" key="15">
    <source>
        <dbReference type="Proteomes" id="UP000195437"/>
    </source>
</evidence>
<comment type="catalytic activity">
    <reaction evidence="1 12">
        <text>AMP + diphosphate = 5-phospho-alpha-D-ribose 1-diphosphate + adenine</text>
        <dbReference type="Rhea" id="RHEA:16609"/>
        <dbReference type="ChEBI" id="CHEBI:16708"/>
        <dbReference type="ChEBI" id="CHEBI:33019"/>
        <dbReference type="ChEBI" id="CHEBI:58017"/>
        <dbReference type="ChEBI" id="CHEBI:456215"/>
        <dbReference type="EC" id="2.4.2.7"/>
    </reaction>
</comment>
<evidence type="ECO:0000259" key="13">
    <source>
        <dbReference type="Pfam" id="PF00156"/>
    </source>
</evidence>